<dbReference type="GO" id="GO:0008933">
    <property type="term" value="F:peptidoglycan lytic transglycosylase activity"/>
    <property type="evidence" value="ECO:0007669"/>
    <property type="project" value="TreeGrafter"/>
</dbReference>
<evidence type="ECO:0000313" key="5">
    <source>
        <dbReference type="EMBL" id="QOL49601.1"/>
    </source>
</evidence>
<feature type="signal peptide" evidence="3">
    <location>
        <begin position="1"/>
        <end position="26"/>
    </location>
</feature>
<organism evidence="5 6">
    <name type="scientific">Massilia litorea</name>
    <dbReference type="NCBI Taxonomy" id="2769491"/>
    <lineage>
        <taxon>Bacteria</taxon>
        <taxon>Pseudomonadati</taxon>
        <taxon>Pseudomonadota</taxon>
        <taxon>Betaproteobacteria</taxon>
        <taxon>Burkholderiales</taxon>
        <taxon>Oxalobacteraceae</taxon>
        <taxon>Telluria group</taxon>
        <taxon>Massilia</taxon>
    </lineage>
</organism>
<dbReference type="KEGG" id="mlir:LPB04_22440"/>
<sequence length="401" mass="43027">MKSFVSAIAAVAALILAAAPTIDANAAAKHPPSKTGIVKAKAGKAKAASSKTSSRAPMARKALAVAAAVAAVSTIDYSGEPINFGEWQAVSAFVDEMVAKHGFDRTELEAQMRQVRFVDSAVQLVKPAPPGKPKNWQAYSARFIEPIRINAGLRFWNENAQALARAEAVYGVPAEILVGIIGVETVYGRDTGRFRVLDTLTTLAFAYPDAPNKAARADFFRSELENALLLARHEKIDPFTLLGSFAGAVGLPQFMPGNILKYGVDFDGDGHIDLRNSTSDAIGSVANFLIEHGWKPSDPAPAVMPVDVAAHRAWEPLLSRGLAATLRPDELEAAGVIPPAALVPGRLYGLIDLQNGAEATEYWLATDNFFAITKYNRSYFYAMSVIDLGRAVREARMSQAM</sequence>
<evidence type="ECO:0000256" key="2">
    <source>
        <dbReference type="SAM" id="MobiDB-lite"/>
    </source>
</evidence>
<evidence type="ECO:0000256" key="3">
    <source>
        <dbReference type="SAM" id="SignalP"/>
    </source>
</evidence>
<keyword evidence="3" id="KW-0732">Signal</keyword>
<dbReference type="AlphaFoldDB" id="A0A7L9U3E6"/>
<dbReference type="FunFam" id="1.10.8.350:FF:000001">
    <property type="entry name" value="Lytic murein transglycosylase B"/>
    <property type="match status" value="1"/>
</dbReference>
<dbReference type="InterPro" id="IPR043426">
    <property type="entry name" value="MltB-like"/>
</dbReference>
<dbReference type="GO" id="GO:0009253">
    <property type="term" value="P:peptidoglycan catabolic process"/>
    <property type="evidence" value="ECO:0007669"/>
    <property type="project" value="TreeGrafter"/>
</dbReference>
<dbReference type="PANTHER" id="PTHR30163:SF9">
    <property type="entry name" value="MEMBRANE-BOUND LYTIC MUREIN TRANSGLYCOSYLASE B"/>
    <property type="match status" value="1"/>
</dbReference>
<dbReference type="SUPFAM" id="SSF53955">
    <property type="entry name" value="Lysozyme-like"/>
    <property type="match status" value="1"/>
</dbReference>
<keyword evidence="6" id="KW-1185">Reference proteome</keyword>
<dbReference type="RefSeq" id="WP_193686637.1">
    <property type="nucleotide sequence ID" value="NZ_CP062941.1"/>
</dbReference>
<dbReference type="Gene3D" id="1.10.530.10">
    <property type="match status" value="1"/>
</dbReference>
<dbReference type="Gene3D" id="1.10.8.350">
    <property type="entry name" value="Bacterial muramidase"/>
    <property type="match status" value="1"/>
</dbReference>
<dbReference type="InterPro" id="IPR011757">
    <property type="entry name" value="Lytic_transglycosylase_MltB"/>
</dbReference>
<dbReference type="InterPro" id="IPR031304">
    <property type="entry name" value="SLT_2"/>
</dbReference>
<accession>A0A7L9U3E6</accession>
<dbReference type="PANTHER" id="PTHR30163">
    <property type="entry name" value="MEMBRANE-BOUND LYTIC MUREIN TRANSGLYCOSYLASE B"/>
    <property type="match status" value="1"/>
</dbReference>
<evidence type="ECO:0000313" key="6">
    <source>
        <dbReference type="Proteomes" id="UP000593875"/>
    </source>
</evidence>
<evidence type="ECO:0000259" key="4">
    <source>
        <dbReference type="Pfam" id="PF13406"/>
    </source>
</evidence>
<dbReference type="Pfam" id="PF13406">
    <property type="entry name" value="SLT_2"/>
    <property type="match status" value="1"/>
</dbReference>
<gene>
    <name evidence="5" type="primary">mltB</name>
    <name evidence="5" type="ORF">LPB04_22440</name>
</gene>
<feature type="domain" description="Transglycosylase SLT" evidence="4">
    <location>
        <begin position="88"/>
        <end position="389"/>
    </location>
</feature>
<dbReference type="InterPro" id="IPR023346">
    <property type="entry name" value="Lysozyme-like_dom_sf"/>
</dbReference>
<protein>
    <submittedName>
        <fullName evidence="5">Lytic murein transglycosylase B</fullName>
    </submittedName>
</protein>
<feature type="chain" id="PRO_5032957389" evidence="3">
    <location>
        <begin position="27"/>
        <end position="401"/>
    </location>
</feature>
<evidence type="ECO:0000256" key="1">
    <source>
        <dbReference type="PIRSR" id="PIRSR611757-1"/>
    </source>
</evidence>
<dbReference type="EMBL" id="CP062941">
    <property type="protein sequence ID" value="QOL49601.1"/>
    <property type="molecule type" value="Genomic_DNA"/>
</dbReference>
<feature type="active site" evidence="1">
    <location>
        <position position="184"/>
    </location>
</feature>
<reference evidence="5 6" key="1">
    <citation type="submission" date="2020-10" db="EMBL/GenBank/DDBJ databases">
        <title>Genome sequencing of Massilia sp. LPB0304.</title>
        <authorList>
            <person name="Kim J."/>
        </authorList>
    </citation>
    <scope>NUCLEOTIDE SEQUENCE [LARGE SCALE GENOMIC DNA]</scope>
    <source>
        <strain evidence="5 6">LPB0304</strain>
    </source>
</reference>
<dbReference type="Proteomes" id="UP000593875">
    <property type="component" value="Chromosome"/>
</dbReference>
<dbReference type="NCBIfam" id="TIGR02282">
    <property type="entry name" value="MltB"/>
    <property type="match status" value="1"/>
</dbReference>
<proteinExistence type="predicted"/>
<dbReference type="CDD" id="cd13399">
    <property type="entry name" value="Slt35-like"/>
    <property type="match status" value="1"/>
</dbReference>
<name>A0A7L9U3E6_9BURK</name>
<feature type="region of interest" description="Disordered" evidence="2">
    <location>
        <begin position="26"/>
        <end position="53"/>
    </location>
</feature>